<comment type="pathway">
    <text evidence="2">Aromatic compound metabolism.</text>
</comment>
<keyword evidence="4" id="KW-0479">Metal-binding</keyword>
<evidence type="ECO:0000313" key="10">
    <source>
        <dbReference type="EMBL" id="QKD01952.1"/>
    </source>
</evidence>
<keyword evidence="7" id="KW-0413">Isomerase</keyword>
<dbReference type="SFLD" id="SFLDG01258">
    <property type="entry name" value="(chloro)muconate_cycloisomeras"/>
    <property type="match status" value="1"/>
</dbReference>
<dbReference type="AlphaFoldDB" id="A0A6M7WHQ8"/>
<name>A0A6M7WHQ8_RHILI</name>
<dbReference type="GO" id="GO:0016854">
    <property type="term" value="F:racemase and epimerase activity"/>
    <property type="evidence" value="ECO:0007669"/>
    <property type="project" value="UniProtKB-ARBA"/>
</dbReference>
<dbReference type="RefSeq" id="WP_051429677.1">
    <property type="nucleotide sequence ID" value="NZ_CP033367.1"/>
</dbReference>
<dbReference type="PANTHER" id="PTHR48073">
    <property type="entry name" value="O-SUCCINYLBENZOATE SYNTHASE-RELATED"/>
    <property type="match status" value="1"/>
</dbReference>
<evidence type="ECO:0000256" key="3">
    <source>
        <dbReference type="ARBA" id="ARBA00008031"/>
    </source>
</evidence>
<dbReference type="GO" id="GO:0000287">
    <property type="term" value="F:magnesium ion binding"/>
    <property type="evidence" value="ECO:0007669"/>
    <property type="project" value="UniProtKB-ARBA"/>
</dbReference>
<evidence type="ECO:0000256" key="7">
    <source>
        <dbReference type="ARBA" id="ARBA00023235"/>
    </source>
</evidence>
<dbReference type="InterPro" id="IPR013342">
    <property type="entry name" value="Mandelate_racemase_C"/>
</dbReference>
<dbReference type="SUPFAM" id="SSF51604">
    <property type="entry name" value="Enolase C-terminal domain-like"/>
    <property type="match status" value="1"/>
</dbReference>
<dbReference type="Gene3D" id="3.20.20.120">
    <property type="entry name" value="Enolase-like C-terminal domain"/>
    <property type="match status" value="1"/>
</dbReference>
<accession>A0A6M7WHQ8</accession>
<evidence type="ECO:0000256" key="8">
    <source>
        <dbReference type="PIRSR" id="PIRSR613370-1"/>
    </source>
</evidence>
<dbReference type="SFLD" id="SFLDG00180">
    <property type="entry name" value="muconate_cycloisomerase"/>
    <property type="match status" value="1"/>
</dbReference>
<keyword evidence="5" id="KW-0058">Aromatic hydrocarbons catabolism</keyword>
<dbReference type="GO" id="GO:0006518">
    <property type="term" value="P:peptide metabolic process"/>
    <property type="evidence" value="ECO:0007669"/>
    <property type="project" value="UniProtKB-ARBA"/>
</dbReference>
<dbReference type="GO" id="GO:0018849">
    <property type="term" value="F:muconate cycloisomerase activity"/>
    <property type="evidence" value="ECO:0007669"/>
    <property type="project" value="InterPro"/>
</dbReference>
<evidence type="ECO:0000256" key="2">
    <source>
        <dbReference type="ARBA" id="ARBA00005211"/>
    </source>
</evidence>
<keyword evidence="6" id="KW-0464">Manganese</keyword>
<reference evidence="10 11" key="1">
    <citation type="submission" date="2018-10" db="EMBL/GenBank/DDBJ databases">
        <authorList>
            <person name="Perry B.J."/>
            <person name="Sullivan J.T."/>
            <person name="Murphy R.J.T."/>
            <person name="Ramsay J.P."/>
            <person name="Ronson C.W."/>
        </authorList>
    </citation>
    <scope>NUCLEOTIDE SEQUENCE [LARGE SCALE GENOMIC DNA]</scope>
    <source>
        <strain evidence="10 11">R88b</strain>
    </source>
</reference>
<evidence type="ECO:0000313" key="11">
    <source>
        <dbReference type="Proteomes" id="UP000503017"/>
    </source>
</evidence>
<sequence>MDLTVRAIESWIVDVPTARPHKLSNTQIACQSYVIVRVTLACGETGYGEAATLGGPRWSESSVESIKANIDVYLAPAVLGIRATDFELASLLMASAAQRNFAAKAAVESALFDAAGRALGLPASLFLGGQVRNAMEVIWALASGDADQEIEEARAKLAAREHRTFKVKIGFREPREDISRLRRILDAIGGEARVIVDINQGWSEATALRFLPELAEMGIALIEQPCSALNMEAMARLAGRSNVPLMVDEAAFTGQDVIRAGTLAAGSVLSLKLVKSGGLIELKRAAGIAAAFGFELYGGCLLESGIGTAAHLAVFSSLPRLEWGTEHFGPRILVEDLIRGGIVYRDFQIHCPEGPGLGIEVNEDTLSRLARKT</sequence>
<dbReference type="Proteomes" id="UP000503017">
    <property type="component" value="Chromosome"/>
</dbReference>
<evidence type="ECO:0000256" key="6">
    <source>
        <dbReference type="ARBA" id="ARBA00023211"/>
    </source>
</evidence>
<proteinExistence type="inferred from homology"/>
<protein>
    <submittedName>
        <fullName evidence="10">Mandelate racemase</fullName>
    </submittedName>
</protein>
<evidence type="ECO:0000256" key="1">
    <source>
        <dbReference type="ARBA" id="ARBA00001936"/>
    </source>
</evidence>
<dbReference type="InterPro" id="IPR029017">
    <property type="entry name" value="Enolase-like_N"/>
</dbReference>
<dbReference type="SUPFAM" id="SSF54826">
    <property type="entry name" value="Enolase N-terminal domain-like"/>
    <property type="match status" value="1"/>
</dbReference>
<feature type="domain" description="Mandelate racemase/muconate lactonizing enzyme C-terminal" evidence="9">
    <location>
        <begin position="146"/>
        <end position="244"/>
    </location>
</feature>
<dbReference type="InterPro" id="IPR018110">
    <property type="entry name" value="Mandel_Rmase/mucon_lact_enz_CS"/>
</dbReference>
<evidence type="ECO:0000256" key="4">
    <source>
        <dbReference type="ARBA" id="ARBA00022723"/>
    </source>
</evidence>
<organism evidence="10 11">
    <name type="scientific">Mesorhizobium loti R88b</name>
    <dbReference type="NCBI Taxonomy" id="935548"/>
    <lineage>
        <taxon>Bacteria</taxon>
        <taxon>Pseudomonadati</taxon>
        <taxon>Pseudomonadota</taxon>
        <taxon>Alphaproteobacteria</taxon>
        <taxon>Hyphomicrobiales</taxon>
        <taxon>Phyllobacteriaceae</taxon>
        <taxon>Mesorhizobium</taxon>
    </lineage>
</organism>
<dbReference type="InterPro" id="IPR013370">
    <property type="entry name" value="Chloromuconate_cycloisomerase"/>
</dbReference>
<dbReference type="EMBL" id="CP033367">
    <property type="protein sequence ID" value="QKD01952.1"/>
    <property type="molecule type" value="Genomic_DNA"/>
</dbReference>
<dbReference type="InterPro" id="IPR036849">
    <property type="entry name" value="Enolase-like_C_sf"/>
</dbReference>
<dbReference type="GO" id="GO:0030145">
    <property type="term" value="F:manganese ion binding"/>
    <property type="evidence" value="ECO:0007669"/>
    <property type="project" value="InterPro"/>
</dbReference>
<gene>
    <name evidence="10" type="ORF">EB235_10920</name>
</gene>
<dbReference type="InterPro" id="IPR029065">
    <property type="entry name" value="Enolase_C-like"/>
</dbReference>
<feature type="active site" description="Proton acceptor" evidence="8">
    <location>
        <position position="168"/>
    </location>
</feature>
<dbReference type="SMART" id="SM00922">
    <property type="entry name" value="MR_MLE"/>
    <property type="match status" value="1"/>
</dbReference>
<dbReference type="PANTHER" id="PTHR48073:SF2">
    <property type="entry name" value="O-SUCCINYLBENZOATE SYNTHASE"/>
    <property type="match status" value="1"/>
</dbReference>
<dbReference type="PROSITE" id="PS00909">
    <property type="entry name" value="MR_MLE_2"/>
    <property type="match status" value="1"/>
</dbReference>
<comment type="cofactor">
    <cofactor evidence="1">
        <name>Mn(2+)</name>
        <dbReference type="ChEBI" id="CHEBI:29035"/>
    </cofactor>
</comment>
<dbReference type="Pfam" id="PF02746">
    <property type="entry name" value="MR_MLE_N"/>
    <property type="match status" value="1"/>
</dbReference>
<dbReference type="SFLD" id="SFLDS00001">
    <property type="entry name" value="Enolase"/>
    <property type="match status" value="1"/>
</dbReference>
<comment type="similarity">
    <text evidence="3">Belongs to the mandelate racemase/muconate lactonizing enzyme family.</text>
</comment>
<dbReference type="NCBIfam" id="TIGR02534">
    <property type="entry name" value="mucon_cyclo"/>
    <property type="match status" value="1"/>
</dbReference>
<feature type="active site" description="Proton donor" evidence="8">
    <location>
        <position position="326"/>
    </location>
</feature>
<dbReference type="GO" id="GO:0018850">
    <property type="term" value="F:chloromuconate cycloisomerase activity"/>
    <property type="evidence" value="ECO:0007669"/>
    <property type="project" value="InterPro"/>
</dbReference>
<evidence type="ECO:0000259" key="9">
    <source>
        <dbReference type="SMART" id="SM00922"/>
    </source>
</evidence>
<evidence type="ECO:0000256" key="5">
    <source>
        <dbReference type="ARBA" id="ARBA00022797"/>
    </source>
</evidence>
<dbReference type="Gene3D" id="3.30.390.10">
    <property type="entry name" value="Enolase-like, N-terminal domain"/>
    <property type="match status" value="1"/>
</dbReference>
<dbReference type="InterPro" id="IPR013341">
    <property type="entry name" value="Mandelate_racemase_N_dom"/>
</dbReference>
<dbReference type="Pfam" id="PF13378">
    <property type="entry name" value="MR_MLE_C"/>
    <property type="match status" value="1"/>
</dbReference>
<dbReference type="GO" id="GO:0009063">
    <property type="term" value="P:amino acid catabolic process"/>
    <property type="evidence" value="ECO:0007669"/>
    <property type="project" value="InterPro"/>
</dbReference>